<keyword evidence="8" id="KW-0694">RNA-binding</keyword>
<comment type="cofactor">
    <cofactor evidence="2">
        <name>Mg(2+)</name>
        <dbReference type="ChEBI" id="CHEBI:18420"/>
    </cofactor>
</comment>
<evidence type="ECO:0000256" key="15">
    <source>
        <dbReference type="SAM" id="MobiDB-lite"/>
    </source>
</evidence>
<dbReference type="AlphaFoldDB" id="A0A4Y7JHX4"/>
<feature type="compositionally biased region" description="Basic and acidic residues" evidence="15">
    <location>
        <begin position="663"/>
        <end position="674"/>
    </location>
</feature>
<dbReference type="PANTHER" id="PTHR23081">
    <property type="entry name" value="RNA POLYMERASE II CTD PHOSPHATASE"/>
    <property type="match status" value="1"/>
</dbReference>
<dbReference type="Pfam" id="PF03031">
    <property type="entry name" value="NIF"/>
    <property type="match status" value="1"/>
</dbReference>
<dbReference type="SUPFAM" id="SSF56784">
    <property type="entry name" value="HAD-like"/>
    <property type="match status" value="1"/>
</dbReference>
<dbReference type="InterPro" id="IPR004274">
    <property type="entry name" value="FCP1_dom"/>
</dbReference>
<dbReference type="GO" id="GO:0003723">
    <property type="term" value="F:RNA binding"/>
    <property type="evidence" value="ECO:0007669"/>
    <property type="project" value="UniProtKB-KW"/>
</dbReference>
<evidence type="ECO:0000259" key="17">
    <source>
        <dbReference type="PROSITE" id="PS50969"/>
    </source>
</evidence>
<evidence type="ECO:0000256" key="7">
    <source>
        <dbReference type="ARBA" id="ARBA00022801"/>
    </source>
</evidence>
<comment type="catalytic activity">
    <reaction evidence="13">
        <text>O-phospho-L-threonyl-[protein] + H2O = L-threonyl-[protein] + phosphate</text>
        <dbReference type="Rhea" id="RHEA:47004"/>
        <dbReference type="Rhea" id="RHEA-COMP:11060"/>
        <dbReference type="Rhea" id="RHEA-COMP:11605"/>
        <dbReference type="ChEBI" id="CHEBI:15377"/>
        <dbReference type="ChEBI" id="CHEBI:30013"/>
        <dbReference type="ChEBI" id="CHEBI:43474"/>
        <dbReference type="ChEBI" id="CHEBI:61977"/>
        <dbReference type="EC" id="3.1.3.16"/>
    </reaction>
</comment>
<dbReference type="Gramene" id="RZC59662">
    <property type="protein sequence ID" value="RZC59662"/>
    <property type="gene ID" value="C5167_006965"/>
</dbReference>
<keyword evidence="7" id="KW-0378">Hydrolase</keyword>
<dbReference type="NCBIfam" id="TIGR02250">
    <property type="entry name" value="FCP1_euk"/>
    <property type="match status" value="1"/>
</dbReference>
<dbReference type="CDD" id="cd07521">
    <property type="entry name" value="HAD_FCP1-like"/>
    <property type="match status" value="1"/>
</dbReference>
<organism evidence="18 19">
    <name type="scientific">Papaver somniferum</name>
    <name type="common">Opium poppy</name>
    <dbReference type="NCBI Taxonomy" id="3469"/>
    <lineage>
        <taxon>Eukaryota</taxon>
        <taxon>Viridiplantae</taxon>
        <taxon>Streptophyta</taxon>
        <taxon>Embryophyta</taxon>
        <taxon>Tracheophyta</taxon>
        <taxon>Spermatophyta</taxon>
        <taxon>Magnoliopsida</taxon>
        <taxon>Ranunculales</taxon>
        <taxon>Papaveraceae</taxon>
        <taxon>Papaveroideae</taxon>
        <taxon>Papaver</taxon>
    </lineage>
</organism>
<dbReference type="CDD" id="cd17729">
    <property type="entry name" value="BRCT_CTDP1"/>
    <property type="match status" value="1"/>
</dbReference>
<dbReference type="Pfam" id="PF25505">
    <property type="entry name" value="ARM_CPL3"/>
    <property type="match status" value="1"/>
</dbReference>
<protein>
    <recommendedName>
        <fullName evidence="4">protein-serine/threonine phosphatase</fullName>
        <ecNumber evidence="4">3.1.3.16</ecNumber>
    </recommendedName>
</protein>
<dbReference type="Proteomes" id="UP000316621">
    <property type="component" value="Chromosome 4"/>
</dbReference>
<dbReference type="EC" id="3.1.3.16" evidence="4"/>
<dbReference type="EMBL" id="CM010718">
    <property type="protein sequence ID" value="RZC59662.1"/>
    <property type="molecule type" value="Genomic_DNA"/>
</dbReference>
<dbReference type="PROSITE" id="PS50172">
    <property type="entry name" value="BRCT"/>
    <property type="match status" value="1"/>
</dbReference>
<dbReference type="SUPFAM" id="SSF52113">
    <property type="entry name" value="BRCT domain"/>
    <property type="match status" value="1"/>
</dbReference>
<accession>A0A4Y7JHX4</accession>
<dbReference type="InterPro" id="IPR011947">
    <property type="entry name" value="FCP1_euk"/>
</dbReference>
<feature type="domain" description="FCP1 homology" evidence="17">
    <location>
        <begin position="841"/>
        <end position="1020"/>
    </location>
</feature>
<keyword evidence="11" id="KW-0539">Nucleus</keyword>
<proteinExistence type="predicted"/>
<evidence type="ECO:0000256" key="11">
    <source>
        <dbReference type="ARBA" id="ARBA00023242"/>
    </source>
</evidence>
<keyword evidence="6" id="KW-0479">Metal-binding</keyword>
<keyword evidence="19" id="KW-1185">Reference proteome</keyword>
<feature type="region of interest" description="Disordered" evidence="15">
    <location>
        <begin position="785"/>
        <end position="808"/>
    </location>
</feature>
<dbReference type="GO" id="GO:0008420">
    <property type="term" value="F:RNA polymerase II CTD heptapeptide repeat phosphatase activity"/>
    <property type="evidence" value="ECO:0007669"/>
    <property type="project" value="InterPro"/>
</dbReference>
<feature type="compositionally biased region" description="Low complexity" evidence="15">
    <location>
        <begin position="712"/>
        <end position="728"/>
    </location>
</feature>
<evidence type="ECO:0000256" key="4">
    <source>
        <dbReference type="ARBA" id="ARBA00013081"/>
    </source>
</evidence>
<feature type="region of interest" description="Disordered" evidence="15">
    <location>
        <begin position="646"/>
        <end position="680"/>
    </location>
</feature>
<feature type="domain" description="BRCT" evidence="16">
    <location>
        <begin position="1063"/>
        <end position="1156"/>
    </location>
</feature>
<dbReference type="InterPro" id="IPR036412">
    <property type="entry name" value="HAD-like_sf"/>
</dbReference>
<reference evidence="18 19" key="1">
    <citation type="journal article" date="2018" name="Science">
        <title>The opium poppy genome and morphinan production.</title>
        <authorList>
            <person name="Guo L."/>
            <person name="Winzer T."/>
            <person name="Yang X."/>
            <person name="Li Y."/>
            <person name="Ning Z."/>
            <person name="He Z."/>
            <person name="Teodor R."/>
            <person name="Lu Y."/>
            <person name="Bowser T.A."/>
            <person name="Graham I.A."/>
            <person name="Ye K."/>
        </authorList>
    </citation>
    <scope>NUCLEOTIDE SEQUENCE [LARGE SCALE GENOMIC DNA]</scope>
    <source>
        <strain evidence="19">cv. HN1</strain>
        <tissue evidence="18">Leaves</tissue>
    </source>
</reference>
<comment type="subunit">
    <text evidence="14">Interacts with RAP74.</text>
</comment>
<evidence type="ECO:0000256" key="14">
    <source>
        <dbReference type="ARBA" id="ARBA00063107"/>
    </source>
</evidence>
<evidence type="ECO:0000256" key="12">
    <source>
        <dbReference type="ARBA" id="ARBA00047761"/>
    </source>
</evidence>
<dbReference type="OrthoDB" id="10249888at2759"/>
<feature type="region of interest" description="Disordered" evidence="15">
    <location>
        <begin position="518"/>
        <end position="539"/>
    </location>
</feature>
<dbReference type="InterPro" id="IPR057473">
    <property type="entry name" value="ARM_CPL3"/>
</dbReference>
<gene>
    <name evidence="18" type="ORF">C5167_006965</name>
</gene>
<evidence type="ECO:0000256" key="10">
    <source>
        <dbReference type="ARBA" id="ARBA00023163"/>
    </source>
</evidence>
<dbReference type="InterPro" id="IPR039189">
    <property type="entry name" value="Fcp1"/>
</dbReference>
<evidence type="ECO:0000256" key="6">
    <source>
        <dbReference type="ARBA" id="ARBA00022723"/>
    </source>
</evidence>
<dbReference type="FunFam" id="3.40.50.1000:FF:000098">
    <property type="entry name" value="RNA polymerase II C-terminal domain phosphatase-like 3"/>
    <property type="match status" value="1"/>
</dbReference>
<keyword evidence="10" id="KW-0804">Transcription</keyword>
<evidence type="ECO:0000256" key="5">
    <source>
        <dbReference type="ARBA" id="ARBA00022491"/>
    </source>
</evidence>
<dbReference type="Pfam" id="PF00533">
    <property type="entry name" value="BRCT"/>
    <property type="match status" value="1"/>
</dbReference>
<name>A0A4Y7JHX4_PAPSO</name>
<evidence type="ECO:0000256" key="8">
    <source>
        <dbReference type="ARBA" id="ARBA00022884"/>
    </source>
</evidence>
<dbReference type="SMART" id="SM00577">
    <property type="entry name" value="CPDc"/>
    <property type="match status" value="1"/>
</dbReference>
<feature type="region of interest" description="Disordered" evidence="15">
    <location>
        <begin position="696"/>
        <end position="728"/>
    </location>
</feature>
<dbReference type="InterPro" id="IPR036420">
    <property type="entry name" value="BRCT_dom_sf"/>
</dbReference>
<evidence type="ECO:0000313" key="19">
    <source>
        <dbReference type="Proteomes" id="UP000316621"/>
    </source>
</evidence>
<evidence type="ECO:0000256" key="3">
    <source>
        <dbReference type="ARBA" id="ARBA00004123"/>
    </source>
</evidence>
<evidence type="ECO:0000313" key="18">
    <source>
        <dbReference type="EMBL" id="RZC59662.1"/>
    </source>
</evidence>
<evidence type="ECO:0000256" key="9">
    <source>
        <dbReference type="ARBA" id="ARBA00023015"/>
    </source>
</evidence>
<dbReference type="GO" id="GO:0005634">
    <property type="term" value="C:nucleus"/>
    <property type="evidence" value="ECO:0007669"/>
    <property type="project" value="UniProtKB-SubCell"/>
</dbReference>
<comment type="catalytic activity">
    <reaction evidence="12">
        <text>O-phospho-L-seryl-[protein] + H2O = L-seryl-[protein] + phosphate</text>
        <dbReference type="Rhea" id="RHEA:20629"/>
        <dbReference type="Rhea" id="RHEA-COMP:9863"/>
        <dbReference type="Rhea" id="RHEA-COMP:11604"/>
        <dbReference type="ChEBI" id="CHEBI:15377"/>
        <dbReference type="ChEBI" id="CHEBI:29999"/>
        <dbReference type="ChEBI" id="CHEBI:43474"/>
        <dbReference type="ChEBI" id="CHEBI:83421"/>
        <dbReference type="EC" id="3.1.3.16"/>
    </reaction>
</comment>
<dbReference type="STRING" id="3469.A0A4Y7JHX4"/>
<dbReference type="InterPro" id="IPR023214">
    <property type="entry name" value="HAD_sf"/>
</dbReference>
<dbReference type="InterPro" id="IPR001357">
    <property type="entry name" value="BRCT_dom"/>
</dbReference>
<sequence>MMTVDNQETLISMEGEISDDMSVEEITEEDFGSVSSKLNSRVHMEDLLDYSVSRNKNDFVYHDFLVQSKMEGMDLVNAVVIDDSSDESEIECKIEVDYDELEEGEIDELDVVDVDDDDDEEKDEYGDNFDKKNMELCDNQIHSTPKELTNVTVNEDEKSFAGICVRYLESLQLIVCGADGEVLFQKSFTGIQALNAVFSTMTPSEKQDNIFVLKRLLTYVKTQGSRLLPAECMKEIDAMLHSLYSDVSSVKAYAIEREVSMNNEEKELASSIENPPLQDLSSLKKLDLQAISVKPRVPIERNMGPEALRTGLTSCKVGTGGFGPLVDFHRHHDMDSLPSPTREILKPLSITKNQAQPNLPAISLADKSEDAMVQLCKSDALEVVSVYQPKFGRGSNLLTDRLPNPTPSGELHDGNGDEEAQESSDRVSSVPYMVSSTKETLVVGITGEMASDCPVLSCPARSSSLGPAHLEVVTPAVNSSSQSASLSQPIGEMMNSKNCNIGEQSVLEGRSLKRQRNGFTPSDITEKTQPNEPLDNNLSGNMKSDLRKAEHGEKQLAISEIHNVQSSEREQFASLGTSNAVSLPDLIKDVGVNSTTLVHLVKKYHRLGTNSQQKSGDSAKKATSLSSSTAITLFKKYFNPREKPIVKPHITDETPTNPQGELSKIRLKDRDPRKNLHYGTFQQNKRCRFEQFEANGADPSVSQSGKDSFSLQHQGHQETQTTTSSFQSAQLPDIASEFTKNLKNVADILSIDNTSVTVAQPVLSQQIPENMDRVETGIIATDCDNRQNKNCLPPEEHTKEPSQSPNPWEEMEHIFEGYDELQKATILRERERRIEEQKKMFAAKKLCLVLDLDHTLLNSAKFIEIDPVHQELLRMKEEKERGKSQRHLFRFPHMGMWTKLRPGVWNFLEKASKLYELHLYTMGNKRYATEMAKLLDPSGALFSGRVISRGDDGESLDGDERPKIKDLDGVLGMESAVVIIDDSVRVWPHHKLNMIAVERYIYFPCSRRQFGLLGPSLLEVGRDERSENGTLASSLAVIERIHRTFFSHQCLKNLDVRNILASEQKKILAGCCIVFSRVFPVGLANPKLHPLWQTAEQFGAVCTNQIDERVTHIVATSLGTDKVNWALSSRRFVVQPGWVEASAFLYRRADERAFAV</sequence>
<comment type="subcellular location">
    <subcellularLocation>
        <location evidence="3">Nucleus</location>
    </subcellularLocation>
</comment>
<feature type="region of interest" description="Disordered" evidence="15">
    <location>
        <begin position="394"/>
        <end position="429"/>
    </location>
</feature>
<evidence type="ECO:0000256" key="2">
    <source>
        <dbReference type="ARBA" id="ARBA00001946"/>
    </source>
</evidence>
<evidence type="ECO:0000259" key="16">
    <source>
        <dbReference type="PROSITE" id="PS50172"/>
    </source>
</evidence>
<feature type="compositionally biased region" description="Polar residues" evidence="15">
    <location>
        <begin position="700"/>
        <end position="711"/>
    </location>
</feature>
<keyword evidence="9" id="KW-0805">Transcription regulation</keyword>
<dbReference type="GO" id="GO:0009651">
    <property type="term" value="P:response to salt stress"/>
    <property type="evidence" value="ECO:0007669"/>
    <property type="project" value="UniProtKB-ARBA"/>
</dbReference>
<dbReference type="FunFam" id="3.40.50.10190:FF:000014">
    <property type="entry name" value="RNA polymerase II C-terminal domain phosphatase-like 3"/>
    <property type="match status" value="1"/>
</dbReference>
<comment type="cofactor">
    <cofactor evidence="1">
        <name>Mn(2+)</name>
        <dbReference type="ChEBI" id="CHEBI:29035"/>
    </cofactor>
</comment>
<evidence type="ECO:0000256" key="13">
    <source>
        <dbReference type="ARBA" id="ARBA00048336"/>
    </source>
</evidence>
<dbReference type="GO" id="GO:0046872">
    <property type="term" value="F:metal ion binding"/>
    <property type="evidence" value="ECO:0007669"/>
    <property type="project" value="UniProtKB-KW"/>
</dbReference>
<dbReference type="PROSITE" id="PS50969">
    <property type="entry name" value="FCP1"/>
    <property type="match status" value="1"/>
</dbReference>
<evidence type="ECO:0000256" key="1">
    <source>
        <dbReference type="ARBA" id="ARBA00001936"/>
    </source>
</evidence>
<dbReference type="PANTHER" id="PTHR23081:SF2">
    <property type="entry name" value="RNA POLYMERASE II C-TERMINAL DOMAIN PHOSPHATASE-LIKE 3"/>
    <property type="match status" value="1"/>
</dbReference>
<dbReference type="Gene3D" id="3.40.50.10190">
    <property type="entry name" value="BRCT domain"/>
    <property type="match status" value="1"/>
</dbReference>
<keyword evidence="5" id="KW-0678">Repressor</keyword>
<dbReference type="Gene3D" id="3.40.50.1000">
    <property type="entry name" value="HAD superfamily/HAD-like"/>
    <property type="match status" value="1"/>
</dbReference>